<gene>
    <name evidence="2" type="ORF">H8S34_03690</name>
</gene>
<dbReference type="RefSeq" id="WP_186963076.1">
    <property type="nucleotide sequence ID" value="NZ_JACOPR010000002.1"/>
</dbReference>
<organism evidence="2 3">
    <name type="scientific">Pseudoflavonifractor hominis</name>
    <dbReference type="NCBI Taxonomy" id="2763059"/>
    <lineage>
        <taxon>Bacteria</taxon>
        <taxon>Bacillati</taxon>
        <taxon>Bacillota</taxon>
        <taxon>Clostridia</taxon>
        <taxon>Eubacteriales</taxon>
        <taxon>Oscillospiraceae</taxon>
        <taxon>Pseudoflavonifractor</taxon>
    </lineage>
</organism>
<comment type="caution">
    <text evidence="2">The sequence shown here is derived from an EMBL/GenBank/DDBJ whole genome shotgun (WGS) entry which is preliminary data.</text>
</comment>
<keyword evidence="1" id="KW-0732">Signal</keyword>
<protein>
    <recommendedName>
        <fullName evidence="4">Bacterial repeat domain-containing protein</fullName>
    </recommendedName>
</protein>
<name>A0ABR7HR13_9FIRM</name>
<dbReference type="EMBL" id="JACOPR010000002">
    <property type="protein sequence ID" value="MBC5729935.1"/>
    <property type="molecule type" value="Genomic_DNA"/>
</dbReference>
<evidence type="ECO:0008006" key="4">
    <source>
        <dbReference type="Google" id="ProtNLM"/>
    </source>
</evidence>
<accession>A0ABR7HR13</accession>
<feature type="signal peptide" evidence="1">
    <location>
        <begin position="1"/>
        <end position="25"/>
    </location>
</feature>
<sequence length="409" mass="44713">MKKQTIKRAAALTLAVAVMAPAASALSWKDGAPANYNFTYGGDNGGIAKVEASDTNGTFSGTVEAGQTITTQTGTIVWRDSYTNVTTFTVTTEPGYELVGLSGTNVVEDDFRYDGGNTYTFSFTDKGAEAWCYGKDVSFDLVTDKTMYTITFANEDGNELGFITAALDEPLFTSIVPEKEGYTFSRWMLDETTAMPDTFTADMLKYADENKNITVTPEFTVNEYPVTINYYVNNNNGVNGGTLESKTDNVMVPYGTTINEAWLAENNRLSGYKMIGGDHDVTVGVDGAAIDLVKKEAVFEEDHAYFTYESKDDGVLSVTYGIEDKREGVNVDVNETIRMSYSDYLWGEKTITFTVQVADGKTLVLNCSDGSNEFTDNGDGTYTFEFTRGGTMINKPTGHITFALSTVEK</sequence>
<evidence type="ECO:0000313" key="3">
    <source>
        <dbReference type="Proteomes" id="UP000660021"/>
    </source>
</evidence>
<feature type="chain" id="PRO_5046657332" description="Bacterial repeat domain-containing protein" evidence="1">
    <location>
        <begin position="26"/>
        <end position="409"/>
    </location>
</feature>
<evidence type="ECO:0000313" key="2">
    <source>
        <dbReference type="EMBL" id="MBC5729935.1"/>
    </source>
</evidence>
<dbReference type="Proteomes" id="UP000660021">
    <property type="component" value="Unassembled WGS sequence"/>
</dbReference>
<proteinExistence type="predicted"/>
<evidence type="ECO:0000256" key="1">
    <source>
        <dbReference type="SAM" id="SignalP"/>
    </source>
</evidence>
<reference evidence="2 3" key="1">
    <citation type="submission" date="2020-08" db="EMBL/GenBank/DDBJ databases">
        <title>Genome public.</title>
        <authorList>
            <person name="Liu C."/>
            <person name="Sun Q."/>
        </authorList>
    </citation>
    <scope>NUCLEOTIDE SEQUENCE [LARGE SCALE GENOMIC DNA]</scope>
    <source>
        <strain evidence="2 3">New-38</strain>
    </source>
</reference>
<keyword evidence="3" id="KW-1185">Reference proteome</keyword>